<accession>A0A1I6QNU5</accession>
<name>A0A1I6QNU5_9PSEU</name>
<sequence>MTRSDAVVFGFLLLDAVLLAILELMFLPLYIGSVQFPITAAVAAVTTPLLVAAAGRISRSRRVAGAPLVLWFAVVLIFGVLGPGGDVVLMGSDWRTLLFIAGGALPSAMMLGMVLAKPAP</sequence>
<keyword evidence="3" id="KW-1185">Reference proteome</keyword>
<gene>
    <name evidence="2" type="ORF">SAMN05660874_01653</name>
</gene>
<reference evidence="3" key="1">
    <citation type="submission" date="2016-10" db="EMBL/GenBank/DDBJ databases">
        <authorList>
            <person name="Varghese N."/>
            <person name="Submissions S."/>
        </authorList>
    </citation>
    <scope>NUCLEOTIDE SEQUENCE [LARGE SCALE GENOMIC DNA]</scope>
    <source>
        <strain evidence="3">DSM 44771</strain>
    </source>
</reference>
<protein>
    <submittedName>
        <fullName evidence="2">Uncharacterized protein</fullName>
    </submittedName>
</protein>
<keyword evidence="1" id="KW-0472">Membrane</keyword>
<feature type="transmembrane region" description="Helical" evidence="1">
    <location>
        <begin position="97"/>
        <end position="116"/>
    </location>
</feature>
<dbReference type="Proteomes" id="UP000198852">
    <property type="component" value="Unassembled WGS sequence"/>
</dbReference>
<evidence type="ECO:0000313" key="2">
    <source>
        <dbReference type="EMBL" id="SFS54137.1"/>
    </source>
</evidence>
<feature type="transmembrane region" description="Helical" evidence="1">
    <location>
        <begin position="36"/>
        <end position="54"/>
    </location>
</feature>
<organism evidence="2 3">
    <name type="scientific">Saccharopolyspora flava</name>
    <dbReference type="NCBI Taxonomy" id="95161"/>
    <lineage>
        <taxon>Bacteria</taxon>
        <taxon>Bacillati</taxon>
        <taxon>Actinomycetota</taxon>
        <taxon>Actinomycetes</taxon>
        <taxon>Pseudonocardiales</taxon>
        <taxon>Pseudonocardiaceae</taxon>
        <taxon>Saccharopolyspora</taxon>
    </lineage>
</organism>
<evidence type="ECO:0000313" key="3">
    <source>
        <dbReference type="Proteomes" id="UP000198852"/>
    </source>
</evidence>
<dbReference type="EMBL" id="FOZX01000002">
    <property type="protein sequence ID" value="SFS54137.1"/>
    <property type="molecule type" value="Genomic_DNA"/>
</dbReference>
<proteinExistence type="predicted"/>
<feature type="transmembrane region" description="Helical" evidence="1">
    <location>
        <begin position="7"/>
        <end position="30"/>
    </location>
</feature>
<dbReference type="OrthoDB" id="3699727at2"/>
<keyword evidence="1" id="KW-0812">Transmembrane</keyword>
<feature type="transmembrane region" description="Helical" evidence="1">
    <location>
        <begin position="66"/>
        <end position="85"/>
    </location>
</feature>
<evidence type="ECO:0000256" key="1">
    <source>
        <dbReference type="SAM" id="Phobius"/>
    </source>
</evidence>
<dbReference type="STRING" id="95161.SAMN05660874_01653"/>
<dbReference type="AlphaFoldDB" id="A0A1I6QNU5"/>
<dbReference type="RefSeq" id="WP_093415079.1">
    <property type="nucleotide sequence ID" value="NZ_FOZX01000002.1"/>
</dbReference>
<keyword evidence="1" id="KW-1133">Transmembrane helix</keyword>